<dbReference type="Proteomes" id="UP001628192">
    <property type="component" value="Unassembled WGS sequence"/>
</dbReference>
<reference evidence="2 3" key="1">
    <citation type="journal article" date="2025" name="Int. J. Syst. Evol. Microbiol.">
        <title>Desulfovibrio falkowii sp. nov., Porphyromonas miyakawae sp. nov., Mediterraneibacter flintii sp. nov. and Owariibacterium komagatae gen. nov., sp. nov., isolated from human faeces.</title>
        <authorList>
            <person name="Hamaguchi T."/>
            <person name="Ohara M."/>
            <person name="Hisatomi A."/>
            <person name="Sekiguchi K."/>
            <person name="Takeda J.I."/>
            <person name="Ueyama J."/>
            <person name="Ito M."/>
            <person name="Nishiwaki H."/>
            <person name="Ogi T."/>
            <person name="Hirayama M."/>
            <person name="Ohkuma M."/>
            <person name="Sakamoto M."/>
            <person name="Ohno K."/>
        </authorList>
    </citation>
    <scope>NUCLEOTIDE SEQUENCE [LARGE SCALE GENOMIC DNA]</scope>
    <source>
        <strain evidence="2 3">13CB8C</strain>
    </source>
</reference>
<protein>
    <submittedName>
        <fullName evidence="2">Uncharacterized protein</fullName>
    </submittedName>
</protein>
<proteinExistence type="predicted"/>
<organism evidence="2 3">
    <name type="scientific">Desulfovibrio falkowii</name>
    <dbReference type="NCBI Taxonomy" id="3136602"/>
    <lineage>
        <taxon>Bacteria</taxon>
        <taxon>Pseudomonadati</taxon>
        <taxon>Thermodesulfobacteriota</taxon>
        <taxon>Desulfovibrionia</taxon>
        <taxon>Desulfovibrionales</taxon>
        <taxon>Desulfovibrionaceae</taxon>
        <taxon>Desulfovibrio</taxon>
    </lineage>
</organism>
<dbReference type="Gene3D" id="1.10.260.40">
    <property type="entry name" value="lambda repressor-like DNA-binding domains"/>
    <property type="match status" value="1"/>
</dbReference>
<sequence>MGANYQTLWKQYRDERRVGPQSAILYEKILGIPRSELRPDLWPPTATPATSPEASQVGGDAA</sequence>
<name>A0ABQ0E9Y4_9BACT</name>
<feature type="region of interest" description="Disordered" evidence="1">
    <location>
        <begin position="37"/>
        <end position="62"/>
    </location>
</feature>
<comment type="caution">
    <text evidence="2">The sequence shown here is derived from an EMBL/GenBank/DDBJ whole genome shotgun (WGS) entry which is preliminary data.</text>
</comment>
<gene>
    <name evidence="2" type="ORF">Defa_20070</name>
</gene>
<accession>A0ABQ0E9Y4</accession>
<evidence type="ECO:0000313" key="3">
    <source>
        <dbReference type="Proteomes" id="UP001628192"/>
    </source>
</evidence>
<evidence type="ECO:0000313" key="2">
    <source>
        <dbReference type="EMBL" id="GAB1254520.1"/>
    </source>
</evidence>
<keyword evidence="3" id="KW-1185">Reference proteome</keyword>
<dbReference type="InterPro" id="IPR010982">
    <property type="entry name" value="Lambda_DNA-bd_dom_sf"/>
</dbReference>
<dbReference type="EMBL" id="BAAFSG010000001">
    <property type="protein sequence ID" value="GAB1254520.1"/>
    <property type="molecule type" value="Genomic_DNA"/>
</dbReference>
<evidence type="ECO:0000256" key="1">
    <source>
        <dbReference type="SAM" id="MobiDB-lite"/>
    </source>
</evidence>